<dbReference type="EMBL" id="JAPCWZ010000009">
    <property type="protein sequence ID" value="KAK8852233.1"/>
    <property type="molecule type" value="Genomic_DNA"/>
</dbReference>
<proteinExistence type="predicted"/>
<organism evidence="1 2">
    <name type="scientific">Apiospora arundinis</name>
    <dbReference type="NCBI Taxonomy" id="335852"/>
    <lineage>
        <taxon>Eukaryota</taxon>
        <taxon>Fungi</taxon>
        <taxon>Dikarya</taxon>
        <taxon>Ascomycota</taxon>
        <taxon>Pezizomycotina</taxon>
        <taxon>Sordariomycetes</taxon>
        <taxon>Xylariomycetidae</taxon>
        <taxon>Amphisphaeriales</taxon>
        <taxon>Apiosporaceae</taxon>
        <taxon>Apiospora</taxon>
    </lineage>
</organism>
<dbReference type="Proteomes" id="UP001390339">
    <property type="component" value="Unassembled WGS sequence"/>
</dbReference>
<accession>A0ABR2HTP5</accession>
<sequence length="81" mass="8679">MSQEGGLLTCACTGSHGCVNTETTYSADKNVYGESEEGVTTFLCWPCSINRAMTGGDRDRGKGKCGIVWKPEGANRRTKAK</sequence>
<name>A0ABR2HTP5_9PEZI</name>
<reference evidence="1 2" key="1">
    <citation type="journal article" date="2024" name="IMA Fungus">
        <title>Apiospora arundinis, a panoply of carbohydrate-active enzymes and secondary metabolites.</title>
        <authorList>
            <person name="Sorensen T."/>
            <person name="Petersen C."/>
            <person name="Muurmann A.T."/>
            <person name="Christiansen J.V."/>
            <person name="Brundto M.L."/>
            <person name="Overgaard C.K."/>
            <person name="Boysen A.T."/>
            <person name="Wollenberg R.D."/>
            <person name="Larsen T.O."/>
            <person name="Sorensen J.L."/>
            <person name="Nielsen K.L."/>
            <person name="Sondergaard T.E."/>
        </authorList>
    </citation>
    <scope>NUCLEOTIDE SEQUENCE [LARGE SCALE GENOMIC DNA]</scope>
    <source>
        <strain evidence="1 2">AAU 773</strain>
    </source>
</reference>
<gene>
    <name evidence="1" type="ORF">PGQ11_014712</name>
</gene>
<protein>
    <submittedName>
        <fullName evidence="1">Uncharacterized protein</fullName>
    </submittedName>
</protein>
<keyword evidence="2" id="KW-1185">Reference proteome</keyword>
<comment type="caution">
    <text evidence="1">The sequence shown here is derived from an EMBL/GenBank/DDBJ whole genome shotgun (WGS) entry which is preliminary data.</text>
</comment>
<evidence type="ECO:0000313" key="2">
    <source>
        <dbReference type="Proteomes" id="UP001390339"/>
    </source>
</evidence>
<evidence type="ECO:0000313" key="1">
    <source>
        <dbReference type="EMBL" id="KAK8852233.1"/>
    </source>
</evidence>